<dbReference type="EMBL" id="MVBM01000005">
    <property type="protein sequence ID" value="OOK72129.1"/>
    <property type="molecule type" value="Genomic_DNA"/>
</dbReference>
<dbReference type="Proteomes" id="UP000189229">
    <property type="component" value="Unassembled WGS sequence"/>
</dbReference>
<dbReference type="InterPro" id="IPR000073">
    <property type="entry name" value="AB_hydrolase_1"/>
</dbReference>
<reference evidence="3 4" key="1">
    <citation type="submission" date="2017-02" db="EMBL/GenBank/DDBJ databases">
        <title>Complete genome sequences of Mycobacterium kansasii strains isolated from rhesus macaques.</title>
        <authorList>
            <person name="Panda A."/>
            <person name="Nagaraj S."/>
            <person name="Zhao X."/>
            <person name="Tettelin H."/>
            <person name="Detolla L.J."/>
        </authorList>
    </citation>
    <scope>NUCLEOTIDE SEQUENCE [LARGE SCALE GENOMIC DNA]</scope>
    <source>
        <strain evidence="3 4">11-3813</strain>
    </source>
</reference>
<keyword evidence="3" id="KW-0378">Hydrolase</keyword>
<accession>A0A1V3WYX6</accession>
<organism evidence="3 4">
    <name type="scientific">Mycobacterium kansasii</name>
    <dbReference type="NCBI Taxonomy" id="1768"/>
    <lineage>
        <taxon>Bacteria</taxon>
        <taxon>Bacillati</taxon>
        <taxon>Actinomycetota</taxon>
        <taxon>Actinomycetes</taxon>
        <taxon>Mycobacteriales</taxon>
        <taxon>Mycobacteriaceae</taxon>
        <taxon>Mycobacterium</taxon>
    </lineage>
</organism>
<comment type="caution">
    <text evidence="3">The sequence shown here is derived from an EMBL/GenBank/DDBJ whole genome shotgun (WGS) entry which is preliminary data.</text>
</comment>
<evidence type="ECO:0000313" key="4">
    <source>
        <dbReference type="Proteomes" id="UP000189229"/>
    </source>
</evidence>
<evidence type="ECO:0000259" key="2">
    <source>
        <dbReference type="Pfam" id="PF00561"/>
    </source>
</evidence>
<dbReference type="AlphaFoldDB" id="A0A1V3WYX6"/>
<gene>
    <name evidence="3" type="ORF">BZL30_5804</name>
</gene>
<sequence length="86" mass="9040">MACFADDFAAVIDQLTPGRRVHVMGHDWGSVGIWEYLTRPGAGDRVASFTSVSGRVRNSWSITSGAGCAGHGGRDGFSGPSPRRCG</sequence>
<evidence type="ECO:0000256" key="1">
    <source>
        <dbReference type="SAM" id="MobiDB-lite"/>
    </source>
</evidence>
<protein>
    <submittedName>
        <fullName evidence="3">Alpha/beta hydrolase family protein</fullName>
    </submittedName>
</protein>
<proteinExistence type="predicted"/>
<dbReference type="InterPro" id="IPR029058">
    <property type="entry name" value="AB_hydrolase_fold"/>
</dbReference>
<dbReference type="SUPFAM" id="SSF53474">
    <property type="entry name" value="alpha/beta-Hydrolases"/>
    <property type="match status" value="1"/>
</dbReference>
<dbReference type="GO" id="GO:0016787">
    <property type="term" value="F:hydrolase activity"/>
    <property type="evidence" value="ECO:0007669"/>
    <property type="project" value="UniProtKB-KW"/>
</dbReference>
<evidence type="ECO:0000313" key="3">
    <source>
        <dbReference type="EMBL" id="OOK72129.1"/>
    </source>
</evidence>
<dbReference type="Gene3D" id="3.40.50.1820">
    <property type="entry name" value="alpha/beta hydrolase"/>
    <property type="match status" value="1"/>
</dbReference>
<name>A0A1V3WYX6_MYCKA</name>
<feature type="domain" description="AB hydrolase-1" evidence="2">
    <location>
        <begin position="4"/>
        <end position="58"/>
    </location>
</feature>
<feature type="region of interest" description="Disordered" evidence="1">
    <location>
        <begin position="66"/>
        <end position="86"/>
    </location>
</feature>
<dbReference type="Pfam" id="PF00561">
    <property type="entry name" value="Abhydrolase_1"/>
    <property type="match status" value="1"/>
</dbReference>